<evidence type="ECO:0000256" key="6">
    <source>
        <dbReference type="ARBA" id="ARBA00023159"/>
    </source>
</evidence>
<feature type="compositionally biased region" description="Polar residues" evidence="11">
    <location>
        <begin position="541"/>
        <end position="557"/>
    </location>
</feature>
<feature type="region of interest" description="Disordered" evidence="11">
    <location>
        <begin position="447"/>
        <end position="475"/>
    </location>
</feature>
<name>A0A8C6UA28_9GOBI</name>
<evidence type="ECO:0000259" key="14">
    <source>
        <dbReference type="Pfam" id="PF16589"/>
    </source>
</evidence>
<dbReference type="GO" id="GO:0042162">
    <property type="term" value="F:telomeric DNA binding"/>
    <property type="evidence" value="ECO:0007669"/>
    <property type="project" value="TreeGrafter"/>
</dbReference>
<evidence type="ECO:0000313" key="16">
    <source>
        <dbReference type="Proteomes" id="UP000694523"/>
    </source>
</evidence>
<keyword evidence="3 10" id="KW-0158">Chromosome</keyword>
<dbReference type="SUPFAM" id="SSF46689">
    <property type="entry name" value="Homeodomain-like"/>
    <property type="match status" value="1"/>
</dbReference>
<feature type="domain" description="BRCT" evidence="14">
    <location>
        <begin position="15"/>
        <end position="98"/>
    </location>
</feature>
<comment type="function">
    <text evidence="10">Acts both as a regulator of telomere function and as a transcription regulator. Involved in the regulation of telomere length and protection as a component of the shelterin complex (telosome). Does not bind DNA directly: recruited to telomeric double-stranded 5'-TTAGGG-3' repeats via its interaction with terf2. Independently of its function in telomeres, also acts as a transcription regulator: recruited to extratelomeric 5'-TTAGGG-3' sites via its association with terf2 or other factors, and regulates gene expression.</text>
</comment>
<comment type="subcellular location">
    <subcellularLocation>
        <location evidence="10">Nucleus</location>
    </subcellularLocation>
    <subcellularLocation>
        <location evidence="10">Chromosome</location>
        <location evidence="10">Telomere</location>
    </subcellularLocation>
</comment>
<evidence type="ECO:0000313" key="15">
    <source>
        <dbReference type="Ensembl" id="ENSNMLP00000033255.1"/>
    </source>
</evidence>
<dbReference type="Pfam" id="PF08914">
    <property type="entry name" value="Myb_Rap1"/>
    <property type="match status" value="1"/>
</dbReference>
<dbReference type="CDD" id="cd11655">
    <property type="entry name" value="rap1_myb-like"/>
    <property type="match status" value="1"/>
</dbReference>
<feature type="compositionally biased region" description="Polar residues" evidence="11">
    <location>
        <begin position="447"/>
        <end position="462"/>
    </location>
</feature>
<comment type="similarity">
    <text evidence="1 10">Belongs to the RAP1 family.</text>
</comment>
<evidence type="ECO:0000256" key="9">
    <source>
        <dbReference type="ARBA" id="ARBA00032471"/>
    </source>
</evidence>
<evidence type="ECO:0000256" key="8">
    <source>
        <dbReference type="ARBA" id="ARBA00023242"/>
    </source>
</evidence>
<dbReference type="AlphaFoldDB" id="A0A8C6UA28"/>
<dbReference type="InterPro" id="IPR015010">
    <property type="entry name" value="TERF2IP_Myb"/>
</dbReference>
<keyword evidence="7 10" id="KW-0804">Transcription</keyword>
<feature type="domain" description="TERF2-interacting telomeric protein 1 Myb" evidence="12">
    <location>
        <begin position="125"/>
        <end position="181"/>
    </location>
</feature>
<dbReference type="InterPro" id="IPR039595">
    <property type="entry name" value="TE2IP/Rap1"/>
</dbReference>
<dbReference type="PANTHER" id="PTHR16466:SF6">
    <property type="entry name" value="TELOMERIC REPEAT-BINDING FACTOR 2-INTERACTING PROTEIN 1"/>
    <property type="match status" value="1"/>
</dbReference>
<dbReference type="GO" id="GO:0031848">
    <property type="term" value="P:protection from non-homologous end joining at telomere"/>
    <property type="evidence" value="ECO:0007669"/>
    <property type="project" value="TreeGrafter"/>
</dbReference>
<feature type="region of interest" description="Disordered" evidence="11">
    <location>
        <begin position="237"/>
        <end position="435"/>
    </location>
</feature>
<evidence type="ECO:0000256" key="7">
    <source>
        <dbReference type="ARBA" id="ARBA00023163"/>
    </source>
</evidence>
<reference evidence="15" key="1">
    <citation type="submission" date="2025-08" db="UniProtKB">
        <authorList>
            <consortium name="Ensembl"/>
        </authorList>
    </citation>
    <scope>IDENTIFICATION</scope>
</reference>
<evidence type="ECO:0000259" key="12">
    <source>
        <dbReference type="Pfam" id="PF08914"/>
    </source>
</evidence>
<keyword evidence="8 10" id="KW-0539">Nucleus</keyword>
<dbReference type="PANTHER" id="PTHR16466">
    <property type="entry name" value="TELOMERE REPEAT-BINDING FACTOR 2-INTERACTING PROTEIN 1"/>
    <property type="match status" value="1"/>
</dbReference>
<feature type="region of interest" description="Disordered" evidence="11">
    <location>
        <begin position="526"/>
        <end position="557"/>
    </location>
</feature>
<feature type="compositionally biased region" description="Basic and acidic residues" evidence="11">
    <location>
        <begin position="404"/>
        <end position="415"/>
    </location>
</feature>
<evidence type="ECO:0000256" key="3">
    <source>
        <dbReference type="ARBA" id="ARBA00022454"/>
    </source>
</evidence>
<feature type="compositionally biased region" description="Polar residues" evidence="11">
    <location>
        <begin position="326"/>
        <end position="352"/>
    </location>
</feature>
<dbReference type="GO" id="GO:0010833">
    <property type="term" value="P:telomere maintenance via telomere lengthening"/>
    <property type="evidence" value="ECO:0007669"/>
    <property type="project" value="UniProtKB-UniRule"/>
</dbReference>
<evidence type="ECO:0000259" key="13">
    <source>
        <dbReference type="Pfam" id="PF11626"/>
    </source>
</evidence>
<dbReference type="InterPro" id="IPR001357">
    <property type="entry name" value="BRCT_dom"/>
</dbReference>
<evidence type="ECO:0000256" key="2">
    <source>
        <dbReference type="ARBA" id="ARBA00017805"/>
    </source>
</evidence>
<reference evidence="15" key="2">
    <citation type="submission" date="2025-09" db="UniProtKB">
        <authorList>
            <consortium name="Ensembl"/>
        </authorList>
    </citation>
    <scope>IDENTIFICATION</scope>
</reference>
<dbReference type="GO" id="GO:0070187">
    <property type="term" value="C:shelterin complex"/>
    <property type="evidence" value="ECO:0007669"/>
    <property type="project" value="TreeGrafter"/>
</dbReference>
<feature type="compositionally biased region" description="Low complexity" evidence="11">
    <location>
        <begin position="270"/>
        <end position="280"/>
    </location>
</feature>
<dbReference type="GO" id="GO:0006355">
    <property type="term" value="P:regulation of DNA-templated transcription"/>
    <property type="evidence" value="ECO:0007669"/>
    <property type="project" value="UniProtKB-UniRule"/>
</dbReference>
<dbReference type="SUPFAM" id="SSF52113">
    <property type="entry name" value="BRCT domain"/>
    <property type="match status" value="1"/>
</dbReference>
<dbReference type="GO" id="GO:0005654">
    <property type="term" value="C:nucleoplasm"/>
    <property type="evidence" value="ECO:0007669"/>
    <property type="project" value="UniProtKB-ARBA"/>
</dbReference>
<dbReference type="Pfam" id="PF11626">
    <property type="entry name" value="Rap1_C"/>
    <property type="match status" value="1"/>
</dbReference>
<keyword evidence="6 10" id="KW-0010">Activator</keyword>
<dbReference type="Proteomes" id="UP000694523">
    <property type="component" value="Unplaced"/>
</dbReference>
<evidence type="ECO:0000256" key="10">
    <source>
        <dbReference type="RuleBase" id="RU367107"/>
    </source>
</evidence>
<dbReference type="InterPro" id="IPR021661">
    <property type="entry name" value="Rap1_C"/>
</dbReference>
<dbReference type="InterPro" id="IPR009057">
    <property type="entry name" value="Homeodomain-like_sf"/>
</dbReference>
<protein>
    <recommendedName>
        <fullName evidence="2 10">Telomeric repeat-binding factor 2-interacting protein 1</fullName>
        <shortName evidence="10">TERF2-interacting telomeric protein 1</shortName>
    </recommendedName>
    <alternativeName>
        <fullName evidence="9 10">Repressor/activator protein 1 homolog</fullName>
    </alternativeName>
</protein>
<dbReference type="FunFam" id="1.10.10.60:FF:000246">
    <property type="entry name" value="Telomeric repeat-binding factor 2-interacting protein 1"/>
    <property type="match status" value="1"/>
</dbReference>
<proteinExistence type="inferred from homology"/>
<dbReference type="Ensembl" id="ENSNMLT00000037035.1">
    <property type="protein sequence ID" value="ENSNMLP00000033255.1"/>
    <property type="gene ID" value="ENSNMLG00000020742.1"/>
</dbReference>
<evidence type="ECO:0000256" key="4">
    <source>
        <dbReference type="ARBA" id="ARBA00022895"/>
    </source>
</evidence>
<keyword evidence="16" id="KW-1185">Reference proteome</keyword>
<organism evidence="15 16">
    <name type="scientific">Neogobius melanostomus</name>
    <name type="common">round goby</name>
    <dbReference type="NCBI Taxonomy" id="47308"/>
    <lineage>
        <taxon>Eukaryota</taxon>
        <taxon>Metazoa</taxon>
        <taxon>Chordata</taxon>
        <taxon>Craniata</taxon>
        <taxon>Vertebrata</taxon>
        <taxon>Euteleostomi</taxon>
        <taxon>Actinopterygii</taxon>
        <taxon>Neopterygii</taxon>
        <taxon>Teleostei</taxon>
        <taxon>Neoteleostei</taxon>
        <taxon>Acanthomorphata</taxon>
        <taxon>Gobiaria</taxon>
        <taxon>Gobiiformes</taxon>
        <taxon>Gobioidei</taxon>
        <taxon>Gobiidae</taxon>
        <taxon>Benthophilinae</taxon>
        <taxon>Neogobiini</taxon>
        <taxon>Neogobius</taxon>
    </lineage>
</organism>
<comment type="subunit">
    <text evidence="10">Homodimer.</text>
</comment>
<dbReference type="InterPro" id="IPR036420">
    <property type="entry name" value="BRCT_dom_sf"/>
</dbReference>
<evidence type="ECO:0000256" key="11">
    <source>
        <dbReference type="SAM" id="MobiDB-lite"/>
    </source>
</evidence>
<evidence type="ECO:0000256" key="1">
    <source>
        <dbReference type="ARBA" id="ARBA00010467"/>
    </source>
</evidence>
<dbReference type="Gene3D" id="1.10.10.60">
    <property type="entry name" value="Homeodomain-like"/>
    <property type="match status" value="1"/>
</dbReference>
<feature type="domain" description="TRF2-interacting telomeric protein/Rap1 C-terminal" evidence="13">
    <location>
        <begin position="577"/>
        <end position="650"/>
    </location>
</feature>
<accession>A0A8C6UA28</accession>
<sequence>MSFKQDDEVKISPTLFETEHGEPLCFYLRPGPVKRELMPIIKAAGGLLCNFQKPGAILLKDPDEKASITQSTAHWYVSTKYIRDCIEKNERLNIDDYRLNPESSNATKHKGKTGSPGISGGRTAYTPEEDHAILCFVSKHVKETGGNKLWQEMAKKQVTSHSWQSMKYRYKIQLSHRLSEYKQADAKKKASLFLSIKNEKQNTEQNEPEEEKEESSSPMIPVETEDPEMDLTQISLSSDSQCEPAVVPQCNNNETCDLMETSKSEIGETPEQQQPAQPQPDLASSEKDDQLEATTEAKSPPISVNRPTTRQQFELDNMPYVKRLRSSGTPPESSFRSPLKQTSRTKNFSSPKSDPRGLPKKVRRITEANMTEIVQEESEQRKTQTEEVNCPDSPQPTKKKAEKRKLGILEMATKEFEDDSESESDSQYETPGPSTSVEAVIATSSNPHPVTLMSENQQNPSPIQVEGEPPSTTTGTAITTITTATTSTAAVAPSISDAAVTEPTTRDNPPIEEVTSKAHLFIFESESQEVEEDSQSLVAGPSTSAAQNNGNKSSQTLSLTQDQLEEDVQLLKAFMKETNQDLVSVTKAILRASGDLILARELLMNPSSFSGPIWTRTEDQSLSSGDPTVRLELLTKYGEEGMAKRLMFLELER</sequence>
<feature type="compositionally biased region" description="Polar residues" evidence="11">
    <location>
        <begin position="305"/>
        <end position="314"/>
    </location>
</feature>
<keyword evidence="4 10" id="KW-0779">Telomere</keyword>
<keyword evidence="5 10" id="KW-0805">Transcription regulation</keyword>
<feature type="region of interest" description="Disordered" evidence="11">
    <location>
        <begin position="102"/>
        <end position="121"/>
    </location>
</feature>
<feature type="compositionally biased region" description="Acidic residues" evidence="11">
    <location>
        <begin position="416"/>
        <end position="426"/>
    </location>
</feature>
<evidence type="ECO:0000256" key="5">
    <source>
        <dbReference type="ARBA" id="ARBA00023015"/>
    </source>
</evidence>
<dbReference type="Pfam" id="PF16589">
    <property type="entry name" value="BRCT_2"/>
    <property type="match status" value="1"/>
</dbReference>
<feature type="region of interest" description="Disordered" evidence="11">
    <location>
        <begin position="198"/>
        <end position="223"/>
    </location>
</feature>